<proteinExistence type="predicted"/>
<evidence type="ECO:0000313" key="1">
    <source>
        <dbReference type="EMBL" id="WVZ59656.1"/>
    </source>
</evidence>
<keyword evidence="2" id="KW-1185">Reference proteome</keyword>
<dbReference type="Proteomes" id="UP001341281">
    <property type="component" value="Chromosome 02"/>
</dbReference>
<sequence length="124" mass="13250">TVGELGCCGRSKRLAPMPLVARLLPGWKTLRHTLLAPRGVVDDDDGVTGVVGVDGIDCVRFIPLASMTSWRVVAALRSFSRPVSGRGPATTSSHSFSNIFADETATLIPLLRSERKKQATTCSN</sequence>
<organism evidence="1 2">
    <name type="scientific">Paspalum notatum var. saurae</name>
    <dbReference type="NCBI Taxonomy" id="547442"/>
    <lineage>
        <taxon>Eukaryota</taxon>
        <taxon>Viridiplantae</taxon>
        <taxon>Streptophyta</taxon>
        <taxon>Embryophyta</taxon>
        <taxon>Tracheophyta</taxon>
        <taxon>Spermatophyta</taxon>
        <taxon>Magnoliopsida</taxon>
        <taxon>Liliopsida</taxon>
        <taxon>Poales</taxon>
        <taxon>Poaceae</taxon>
        <taxon>PACMAD clade</taxon>
        <taxon>Panicoideae</taxon>
        <taxon>Andropogonodae</taxon>
        <taxon>Paspaleae</taxon>
        <taxon>Paspalinae</taxon>
        <taxon>Paspalum</taxon>
    </lineage>
</organism>
<name>A0AAQ3SS68_PASNO</name>
<accession>A0AAQ3SS68</accession>
<reference evidence="1 2" key="1">
    <citation type="submission" date="2024-02" db="EMBL/GenBank/DDBJ databases">
        <title>High-quality chromosome-scale genome assembly of Pensacola bahiagrass (Paspalum notatum Flugge var. saurae).</title>
        <authorList>
            <person name="Vega J.M."/>
            <person name="Podio M."/>
            <person name="Orjuela J."/>
            <person name="Siena L.A."/>
            <person name="Pessino S.C."/>
            <person name="Combes M.C."/>
            <person name="Mariac C."/>
            <person name="Albertini E."/>
            <person name="Pupilli F."/>
            <person name="Ortiz J.P.A."/>
            <person name="Leblanc O."/>
        </authorList>
    </citation>
    <scope>NUCLEOTIDE SEQUENCE [LARGE SCALE GENOMIC DNA]</scope>
    <source>
        <strain evidence="1">R1</strain>
        <tissue evidence="1">Leaf</tissue>
    </source>
</reference>
<protein>
    <submittedName>
        <fullName evidence="1">Uncharacterized protein</fullName>
    </submittedName>
</protein>
<dbReference type="EMBL" id="CP144746">
    <property type="protein sequence ID" value="WVZ59656.1"/>
    <property type="molecule type" value="Genomic_DNA"/>
</dbReference>
<feature type="non-terminal residue" evidence="1">
    <location>
        <position position="1"/>
    </location>
</feature>
<dbReference type="AlphaFoldDB" id="A0AAQ3SS68"/>
<gene>
    <name evidence="1" type="ORF">U9M48_009767</name>
</gene>
<evidence type="ECO:0000313" key="2">
    <source>
        <dbReference type="Proteomes" id="UP001341281"/>
    </source>
</evidence>